<reference evidence="7" key="1">
    <citation type="submission" date="2023-10" db="EMBL/GenBank/DDBJ databases">
        <authorList>
            <person name="Domelevo Entfellner J.-B."/>
        </authorList>
    </citation>
    <scope>NUCLEOTIDE SEQUENCE</scope>
</reference>
<keyword evidence="1" id="KW-0112">Calmodulin-binding</keyword>
<evidence type="ECO:0000313" key="8">
    <source>
        <dbReference type="Proteomes" id="UP001189624"/>
    </source>
</evidence>
<evidence type="ECO:0000256" key="5">
    <source>
        <dbReference type="SAM" id="SignalP"/>
    </source>
</evidence>
<comment type="similarity">
    <text evidence="2">Belongs to the IQD family.</text>
</comment>
<feature type="signal peptide" evidence="5">
    <location>
        <begin position="1"/>
        <end position="18"/>
    </location>
</feature>
<dbReference type="Pfam" id="PF13178">
    <property type="entry name" value="DUF4005"/>
    <property type="match status" value="1"/>
</dbReference>
<keyword evidence="5" id="KW-0732">Signal</keyword>
<gene>
    <name evidence="7" type="ORF">AYBTSS11_LOCUS6769</name>
</gene>
<accession>A0AA86S0B1</accession>
<evidence type="ECO:0000259" key="6">
    <source>
        <dbReference type="Pfam" id="PF13178"/>
    </source>
</evidence>
<evidence type="ECO:0000313" key="7">
    <source>
        <dbReference type="EMBL" id="CAJ1934169.1"/>
    </source>
</evidence>
<comment type="subunit">
    <text evidence="3">Binds to multiple calmodulin (CaM) in the presence of Ca(2+) and CaM-like proteins.</text>
</comment>
<dbReference type="EMBL" id="OY731399">
    <property type="protein sequence ID" value="CAJ1934169.1"/>
    <property type="molecule type" value="Genomic_DNA"/>
</dbReference>
<feature type="chain" id="PRO_5041723945" description="DUF4005 domain-containing protein" evidence="5">
    <location>
        <begin position="19"/>
        <end position="503"/>
    </location>
</feature>
<name>A0AA86S0B1_9FABA</name>
<dbReference type="PANTHER" id="PTHR32295:SF41">
    <property type="entry name" value="PROTEIN IQ-DOMAIN 11"/>
    <property type="match status" value="1"/>
</dbReference>
<sequence length="503" mass="56254">MEHFAMFWSGWFLKCVVSKASHCNAAPLELVSIDNANKTILITIHLLPCTKLSETVTPVFFLWDSGKWKEKRRKWIFGRLKSKRLPSITAPLASKEIALSEAEEEQSKRALTVAIASAAAVTPAHAAAEVVRLTGVSQSALQRKEQAEEYEPLSNAAPQSTYQCKRDVNESAAVIKIQTAFRGFLARKALRALKGIVKLQAIIRGRAVRRQAMSTLKCLQSIVSIQSQVCARRLLMVEGRCDYTENEEMQDSKDKIIRMDSNSERKCDESTLLKEEVDTSCKETVLKKERIKEYSFHHRRSAESERSRVNGRWRYWLEQWVDTQLSKSKELEDLDSVFSSHSRGGEEYGGRQLKVRSINRQNPVEGLDSPILGSRRSFPHRRQCSVGEDQSFSSSPATPAYMAATESARAKARSTSSPKIRTGGNVDINSDSYSPCKKKLSIASSINSEVLSNGRMAKLSGNQQRSPSFKGLSVPIKSSRTIKDLSINSDCSLPNWVPQGSFK</sequence>
<organism evidence="7 8">
    <name type="scientific">Sphenostylis stenocarpa</name>
    <dbReference type="NCBI Taxonomy" id="92480"/>
    <lineage>
        <taxon>Eukaryota</taxon>
        <taxon>Viridiplantae</taxon>
        <taxon>Streptophyta</taxon>
        <taxon>Embryophyta</taxon>
        <taxon>Tracheophyta</taxon>
        <taxon>Spermatophyta</taxon>
        <taxon>Magnoliopsida</taxon>
        <taxon>eudicotyledons</taxon>
        <taxon>Gunneridae</taxon>
        <taxon>Pentapetalae</taxon>
        <taxon>rosids</taxon>
        <taxon>fabids</taxon>
        <taxon>Fabales</taxon>
        <taxon>Fabaceae</taxon>
        <taxon>Papilionoideae</taxon>
        <taxon>50 kb inversion clade</taxon>
        <taxon>NPAAA clade</taxon>
        <taxon>indigoferoid/millettioid clade</taxon>
        <taxon>Phaseoleae</taxon>
        <taxon>Sphenostylis</taxon>
    </lineage>
</organism>
<dbReference type="AlphaFoldDB" id="A0AA86S0B1"/>
<dbReference type="Pfam" id="PF00612">
    <property type="entry name" value="IQ"/>
    <property type="match status" value="1"/>
</dbReference>
<evidence type="ECO:0000256" key="2">
    <source>
        <dbReference type="ARBA" id="ARBA00024341"/>
    </source>
</evidence>
<dbReference type="PANTHER" id="PTHR32295">
    <property type="entry name" value="IQ-DOMAIN 5-RELATED"/>
    <property type="match status" value="1"/>
</dbReference>
<dbReference type="CDD" id="cd23767">
    <property type="entry name" value="IQCD"/>
    <property type="match status" value="1"/>
</dbReference>
<dbReference type="Gramene" id="rna-AYBTSS11_LOCUS6769">
    <property type="protein sequence ID" value="CAJ1934169.1"/>
    <property type="gene ID" value="gene-AYBTSS11_LOCUS6769"/>
</dbReference>
<keyword evidence="8" id="KW-1185">Reference proteome</keyword>
<dbReference type="InterPro" id="IPR025064">
    <property type="entry name" value="DUF4005"/>
</dbReference>
<evidence type="ECO:0000256" key="1">
    <source>
        <dbReference type="ARBA" id="ARBA00022860"/>
    </source>
</evidence>
<dbReference type="Gene3D" id="1.20.5.190">
    <property type="match status" value="1"/>
</dbReference>
<dbReference type="SMART" id="SM00015">
    <property type="entry name" value="IQ"/>
    <property type="match status" value="1"/>
</dbReference>
<dbReference type="InterPro" id="IPR000048">
    <property type="entry name" value="IQ_motif_EF-hand-BS"/>
</dbReference>
<feature type="compositionally biased region" description="Polar residues" evidence="4">
    <location>
        <begin position="388"/>
        <end position="397"/>
    </location>
</feature>
<feature type="domain" description="DUF4005" evidence="6">
    <location>
        <begin position="386"/>
        <end position="465"/>
    </location>
</feature>
<evidence type="ECO:0000256" key="4">
    <source>
        <dbReference type="SAM" id="MobiDB-lite"/>
    </source>
</evidence>
<dbReference type="Proteomes" id="UP001189624">
    <property type="component" value="Chromosome 2"/>
</dbReference>
<proteinExistence type="inferred from homology"/>
<feature type="region of interest" description="Disordered" evidence="4">
    <location>
        <begin position="386"/>
        <end position="423"/>
    </location>
</feature>
<dbReference type="PROSITE" id="PS50096">
    <property type="entry name" value="IQ"/>
    <property type="match status" value="2"/>
</dbReference>
<evidence type="ECO:0000256" key="3">
    <source>
        <dbReference type="ARBA" id="ARBA00024378"/>
    </source>
</evidence>
<protein>
    <recommendedName>
        <fullName evidence="6">DUF4005 domain-containing protein</fullName>
    </recommendedName>
</protein>
<dbReference type="GO" id="GO:0005516">
    <property type="term" value="F:calmodulin binding"/>
    <property type="evidence" value="ECO:0007669"/>
    <property type="project" value="UniProtKB-KW"/>
</dbReference>